<dbReference type="Proteomes" id="UP000821845">
    <property type="component" value="Chromosome 9"/>
</dbReference>
<protein>
    <submittedName>
        <fullName evidence="1">Uncharacterized protein</fullName>
    </submittedName>
</protein>
<reference evidence="1" key="1">
    <citation type="submission" date="2020-05" db="EMBL/GenBank/DDBJ databases">
        <title>Large-scale comparative analyses of tick genomes elucidate their genetic diversity and vector capacities.</title>
        <authorList>
            <person name="Jia N."/>
            <person name="Wang J."/>
            <person name="Shi W."/>
            <person name="Du L."/>
            <person name="Sun Y."/>
            <person name="Zhan W."/>
            <person name="Jiang J."/>
            <person name="Wang Q."/>
            <person name="Zhang B."/>
            <person name="Ji P."/>
            <person name="Sakyi L.B."/>
            <person name="Cui X."/>
            <person name="Yuan T."/>
            <person name="Jiang B."/>
            <person name="Yang W."/>
            <person name="Lam T.T.-Y."/>
            <person name="Chang Q."/>
            <person name="Ding S."/>
            <person name="Wang X."/>
            <person name="Zhu J."/>
            <person name="Ruan X."/>
            <person name="Zhao L."/>
            <person name="Wei J."/>
            <person name="Que T."/>
            <person name="Du C."/>
            <person name="Cheng J."/>
            <person name="Dai P."/>
            <person name="Han X."/>
            <person name="Huang E."/>
            <person name="Gao Y."/>
            <person name="Liu J."/>
            <person name="Shao H."/>
            <person name="Ye R."/>
            <person name="Li L."/>
            <person name="Wei W."/>
            <person name="Wang X."/>
            <person name="Wang C."/>
            <person name="Yang T."/>
            <person name="Huo Q."/>
            <person name="Li W."/>
            <person name="Guo W."/>
            <person name="Chen H."/>
            <person name="Zhou L."/>
            <person name="Ni X."/>
            <person name="Tian J."/>
            <person name="Zhou Y."/>
            <person name="Sheng Y."/>
            <person name="Liu T."/>
            <person name="Pan Y."/>
            <person name="Xia L."/>
            <person name="Li J."/>
            <person name="Zhao F."/>
            <person name="Cao W."/>
        </authorList>
    </citation>
    <scope>NUCLEOTIDE SEQUENCE</scope>
    <source>
        <strain evidence="1">Hyas-2018</strain>
    </source>
</reference>
<evidence type="ECO:0000313" key="2">
    <source>
        <dbReference type="Proteomes" id="UP000821845"/>
    </source>
</evidence>
<comment type="caution">
    <text evidence="1">The sequence shown here is derived from an EMBL/GenBank/DDBJ whole genome shotgun (WGS) entry which is preliminary data.</text>
</comment>
<name>A0ACB7RK04_HYAAI</name>
<proteinExistence type="predicted"/>
<accession>A0ACB7RK04</accession>
<gene>
    <name evidence="1" type="ORF">HPB50_007086</name>
</gene>
<keyword evidence="2" id="KW-1185">Reference proteome</keyword>
<dbReference type="EMBL" id="CM023489">
    <property type="protein sequence ID" value="KAH6921966.1"/>
    <property type="molecule type" value="Genomic_DNA"/>
</dbReference>
<sequence length="584" mass="64636">MADLPPDFPPGYALSGTSNRSRAYDLLLKEAGEIIRRDASKLPLSPRRRTRRTKRRTPVRHRKQGLTAKAATAPTESLLNTESFLANFVLPDPPLPPAKEAEEAAAANVSTPPTTRDSTGPPLPPPEEAEEAAAAIFTAPAPTTRDSPPPVLQITGTPRELVFREEVGNTPDQRESDGTNPSFSSAPSSPSTSSDVSANQLISATPANATVQGASSSPSQPKEKGKEGQHLMEAIGKFRGAPMLPHDLMFRSACNNVVTFLFGRRLDLDDPQRKDMDDHLEGCLLGDYASAIDFRPQWLKKLERWLRPRSPRVRMENMANELEAMSRREVYGAMAMDKSRRNKGLVDIYKEKLEDVGKQDDGSCVLNPVHVKCSLEDRMVGNVTDYLLGATAVVALFLQSHVLNFAARADSLQEEVRQEIDRVVGRDRLPTWADHVHMPLTMATIWEMYRWKACTPFGIPRGVAEDTVIGGYHVPKGTVLLANFWAIHQSTELWKEPEKFDPTRFIGPDGSAPSTRPAHIITFSLGKRICPGESLATVELFLYLTMLLQKFIILPEEGTTIHIHLHQSLSEHAATKIRFVPRSD</sequence>
<evidence type="ECO:0000313" key="1">
    <source>
        <dbReference type="EMBL" id="KAH6921966.1"/>
    </source>
</evidence>
<organism evidence="1 2">
    <name type="scientific">Hyalomma asiaticum</name>
    <name type="common">Tick</name>
    <dbReference type="NCBI Taxonomy" id="266040"/>
    <lineage>
        <taxon>Eukaryota</taxon>
        <taxon>Metazoa</taxon>
        <taxon>Ecdysozoa</taxon>
        <taxon>Arthropoda</taxon>
        <taxon>Chelicerata</taxon>
        <taxon>Arachnida</taxon>
        <taxon>Acari</taxon>
        <taxon>Parasitiformes</taxon>
        <taxon>Ixodida</taxon>
        <taxon>Ixodoidea</taxon>
        <taxon>Ixodidae</taxon>
        <taxon>Hyalomminae</taxon>
        <taxon>Hyalomma</taxon>
    </lineage>
</organism>